<dbReference type="STRING" id="869212.Turpa_2567"/>
<sequence length="60" mass="6765">MKKVRITQTSSAIRKSDKQKATLTALGLRRIGMAREHVLTPQVKGMLKKVDFLVKVEELS</sequence>
<dbReference type="InterPro" id="IPR016082">
    <property type="entry name" value="Ribosomal_uL30_ferredoxin-like"/>
</dbReference>
<evidence type="ECO:0000313" key="7">
    <source>
        <dbReference type="EMBL" id="AFM13207.1"/>
    </source>
</evidence>
<reference evidence="7 8" key="1">
    <citation type="submission" date="2012-06" db="EMBL/GenBank/DDBJ databases">
        <title>The complete chromosome of genome of Turneriella parva DSM 21527.</title>
        <authorList>
            <consortium name="US DOE Joint Genome Institute (JGI-PGF)"/>
            <person name="Lucas S."/>
            <person name="Han J."/>
            <person name="Lapidus A."/>
            <person name="Bruce D."/>
            <person name="Goodwin L."/>
            <person name="Pitluck S."/>
            <person name="Peters L."/>
            <person name="Kyrpides N."/>
            <person name="Mavromatis K."/>
            <person name="Ivanova N."/>
            <person name="Mikhailova N."/>
            <person name="Chertkov O."/>
            <person name="Detter J.C."/>
            <person name="Tapia R."/>
            <person name="Han C."/>
            <person name="Land M."/>
            <person name="Hauser L."/>
            <person name="Markowitz V."/>
            <person name="Cheng J.-F."/>
            <person name="Hugenholtz P."/>
            <person name="Woyke T."/>
            <person name="Wu D."/>
            <person name="Gronow S."/>
            <person name="Wellnitz S."/>
            <person name="Brambilla E."/>
            <person name="Klenk H.-P."/>
            <person name="Eisen J.A."/>
        </authorList>
    </citation>
    <scope>NUCLEOTIDE SEQUENCE [LARGE SCALE GENOMIC DNA]</scope>
    <source>
        <strain evidence="8">ATCC BAA-1111 / DSM 21527 / NCTC 11395 / H</strain>
    </source>
</reference>
<feature type="domain" description="Large ribosomal subunit protein uL30-like ferredoxin-like fold" evidence="6">
    <location>
        <begin position="4"/>
        <end position="54"/>
    </location>
</feature>
<dbReference type="SUPFAM" id="SSF55129">
    <property type="entry name" value="Ribosomal protein L30p/L7e"/>
    <property type="match status" value="1"/>
</dbReference>
<dbReference type="AlphaFoldDB" id="I4B7F0"/>
<evidence type="ECO:0000256" key="3">
    <source>
        <dbReference type="ARBA" id="ARBA00022980"/>
    </source>
</evidence>
<dbReference type="GO" id="GO:0006412">
    <property type="term" value="P:translation"/>
    <property type="evidence" value="ECO:0007669"/>
    <property type="project" value="UniProtKB-UniRule"/>
</dbReference>
<dbReference type="Pfam" id="PF00327">
    <property type="entry name" value="Ribosomal_L30"/>
    <property type="match status" value="1"/>
</dbReference>
<dbReference type="HAMAP" id="MF_01371_B">
    <property type="entry name" value="Ribosomal_uL30_B"/>
    <property type="match status" value="1"/>
</dbReference>
<dbReference type="PANTHER" id="PTHR15892:SF2">
    <property type="entry name" value="LARGE RIBOSOMAL SUBUNIT PROTEIN UL30M"/>
    <property type="match status" value="1"/>
</dbReference>
<dbReference type="EMBL" id="CP002959">
    <property type="protein sequence ID" value="AFM13207.1"/>
    <property type="molecule type" value="Genomic_DNA"/>
</dbReference>
<dbReference type="PANTHER" id="PTHR15892">
    <property type="entry name" value="MITOCHONDRIAL RIBOSOMAL PROTEIN L30"/>
    <property type="match status" value="1"/>
</dbReference>
<comment type="subunit">
    <text evidence="2 5">Part of the 50S ribosomal subunit.</text>
</comment>
<comment type="similarity">
    <text evidence="1 5">Belongs to the universal ribosomal protein uL30 family.</text>
</comment>
<dbReference type="PIRSF" id="PIRSF002211">
    <property type="entry name" value="Ribosomal_L30_bac-type"/>
    <property type="match status" value="1"/>
</dbReference>
<dbReference type="NCBIfam" id="TIGR01308">
    <property type="entry name" value="rpmD_bact"/>
    <property type="match status" value="1"/>
</dbReference>
<dbReference type="RefSeq" id="WP_014803712.1">
    <property type="nucleotide sequence ID" value="NC_018020.1"/>
</dbReference>
<evidence type="ECO:0000256" key="4">
    <source>
        <dbReference type="ARBA" id="ARBA00023274"/>
    </source>
</evidence>
<evidence type="ECO:0000313" key="8">
    <source>
        <dbReference type="Proteomes" id="UP000006048"/>
    </source>
</evidence>
<name>I4B7F0_TURPD</name>
<dbReference type="OrthoDB" id="9812790at2"/>
<dbReference type="InterPro" id="IPR036919">
    <property type="entry name" value="Ribo_uL30_ferredoxin-like_sf"/>
</dbReference>
<evidence type="ECO:0000256" key="2">
    <source>
        <dbReference type="ARBA" id="ARBA00011838"/>
    </source>
</evidence>
<evidence type="ECO:0000256" key="1">
    <source>
        <dbReference type="ARBA" id="ARBA00007594"/>
    </source>
</evidence>
<dbReference type="Proteomes" id="UP000006048">
    <property type="component" value="Chromosome"/>
</dbReference>
<accession>I4B7F0</accession>
<evidence type="ECO:0000256" key="5">
    <source>
        <dbReference type="HAMAP-Rule" id="MF_01371"/>
    </source>
</evidence>
<keyword evidence="8" id="KW-1185">Reference proteome</keyword>
<dbReference type="GO" id="GO:0003735">
    <property type="term" value="F:structural constituent of ribosome"/>
    <property type="evidence" value="ECO:0007669"/>
    <property type="project" value="InterPro"/>
</dbReference>
<keyword evidence="4 5" id="KW-0687">Ribonucleoprotein</keyword>
<dbReference type="Gene3D" id="3.30.1390.20">
    <property type="entry name" value="Ribosomal protein L30, ferredoxin-like fold domain"/>
    <property type="match status" value="1"/>
</dbReference>
<dbReference type="CDD" id="cd01658">
    <property type="entry name" value="Ribosomal_L30"/>
    <property type="match status" value="1"/>
</dbReference>
<keyword evidence="3 5" id="KW-0689">Ribosomal protein</keyword>
<dbReference type="InterPro" id="IPR005996">
    <property type="entry name" value="Ribosomal_uL30_bac-type"/>
</dbReference>
<dbReference type="GO" id="GO:0022625">
    <property type="term" value="C:cytosolic large ribosomal subunit"/>
    <property type="evidence" value="ECO:0007669"/>
    <property type="project" value="TreeGrafter"/>
</dbReference>
<organism evidence="7 8">
    <name type="scientific">Turneriella parva (strain ATCC BAA-1111 / DSM 21527 / NCTC 11395 / H)</name>
    <name type="common">Leptospira parva</name>
    <dbReference type="NCBI Taxonomy" id="869212"/>
    <lineage>
        <taxon>Bacteria</taxon>
        <taxon>Pseudomonadati</taxon>
        <taxon>Spirochaetota</taxon>
        <taxon>Spirochaetia</taxon>
        <taxon>Leptospirales</taxon>
        <taxon>Leptospiraceae</taxon>
        <taxon>Turneriella</taxon>
    </lineage>
</organism>
<dbReference type="HOGENOM" id="CLU_131047_1_1_12"/>
<protein>
    <recommendedName>
        <fullName evidence="5">Large ribosomal subunit protein uL30</fullName>
    </recommendedName>
</protein>
<evidence type="ECO:0000259" key="6">
    <source>
        <dbReference type="Pfam" id="PF00327"/>
    </source>
</evidence>
<gene>
    <name evidence="5" type="primary">rpmD</name>
    <name evidence="7" type="ordered locus">Turpa_2567</name>
</gene>
<dbReference type="KEGG" id="tpx:Turpa_2567"/>
<proteinExistence type="inferred from homology"/>